<dbReference type="EMBL" id="JAPDDP010000002">
    <property type="protein sequence ID" value="MDA0178967.1"/>
    <property type="molecule type" value="Genomic_DNA"/>
</dbReference>
<keyword evidence="2" id="KW-0472">Membrane</keyword>
<sequence>MGWTMLYLFVFLKLPIVAACWIIWWAVRQTTDTDDVISDGGTPIPRRPHPRRPRRPRPPRRGGPGCGAHVSPPPRVRSVTAAGRARTLHR</sequence>
<organism evidence="3 4">
    <name type="scientific">Solirubrobacter phytolaccae</name>
    <dbReference type="NCBI Taxonomy" id="1404360"/>
    <lineage>
        <taxon>Bacteria</taxon>
        <taxon>Bacillati</taxon>
        <taxon>Actinomycetota</taxon>
        <taxon>Thermoleophilia</taxon>
        <taxon>Solirubrobacterales</taxon>
        <taxon>Solirubrobacteraceae</taxon>
        <taxon>Solirubrobacter</taxon>
    </lineage>
</organism>
<evidence type="ECO:0000313" key="3">
    <source>
        <dbReference type="EMBL" id="MDA0178967.1"/>
    </source>
</evidence>
<keyword evidence="2" id="KW-0812">Transmembrane</keyword>
<proteinExistence type="predicted"/>
<dbReference type="AlphaFoldDB" id="A0A9X3SCQ7"/>
<keyword evidence="4" id="KW-1185">Reference proteome</keyword>
<dbReference type="RefSeq" id="WP_270023234.1">
    <property type="nucleotide sequence ID" value="NZ_JAPDDP010000002.1"/>
</dbReference>
<evidence type="ECO:0000256" key="1">
    <source>
        <dbReference type="SAM" id="MobiDB-lite"/>
    </source>
</evidence>
<evidence type="ECO:0000256" key="2">
    <source>
        <dbReference type="SAM" id="Phobius"/>
    </source>
</evidence>
<protein>
    <submittedName>
        <fullName evidence="3">Uncharacterized protein</fullName>
    </submittedName>
</protein>
<feature type="transmembrane region" description="Helical" evidence="2">
    <location>
        <begin position="6"/>
        <end position="27"/>
    </location>
</feature>
<feature type="compositionally biased region" description="Basic residues" evidence="1">
    <location>
        <begin position="46"/>
        <end position="60"/>
    </location>
</feature>
<comment type="caution">
    <text evidence="3">The sequence shown here is derived from an EMBL/GenBank/DDBJ whole genome shotgun (WGS) entry which is preliminary data.</text>
</comment>
<accession>A0A9X3SCQ7</accession>
<gene>
    <name evidence="3" type="ORF">OJ997_01575</name>
</gene>
<evidence type="ECO:0000313" key="4">
    <source>
        <dbReference type="Proteomes" id="UP001147653"/>
    </source>
</evidence>
<dbReference type="Proteomes" id="UP001147653">
    <property type="component" value="Unassembled WGS sequence"/>
</dbReference>
<reference evidence="3" key="1">
    <citation type="submission" date="2022-10" db="EMBL/GenBank/DDBJ databases">
        <title>The WGS of Solirubrobacter phytolaccae KCTC 29190.</title>
        <authorList>
            <person name="Jiang Z."/>
        </authorList>
    </citation>
    <scope>NUCLEOTIDE SEQUENCE</scope>
    <source>
        <strain evidence="3">KCTC 29190</strain>
    </source>
</reference>
<feature type="region of interest" description="Disordered" evidence="1">
    <location>
        <begin position="33"/>
        <end position="90"/>
    </location>
</feature>
<name>A0A9X3SCQ7_9ACTN</name>
<keyword evidence="2" id="KW-1133">Transmembrane helix</keyword>